<keyword evidence="2" id="KW-1185">Reference proteome</keyword>
<gene>
    <name evidence="1" type="ORF">M422DRAFT_62409</name>
</gene>
<organism evidence="1 2">
    <name type="scientific">Sphaerobolus stellatus (strain SS14)</name>
    <dbReference type="NCBI Taxonomy" id="990650"/>
    <lineage>
        <taxon>Eukaryota</taxon>
        <taxon>Fungi</taxon>
        <taxon>Dikarya</taxon>
        <taxon>Basidiomycota</taxon>
        <taxon>Agaricomycotina</taxon>
        <taxon>Agaricomycetes</taxon>
        <taxon>Phallomycetidae</taxon>
        <taxon>Geastrales</taxon>
        <taxon>Sphaerobolaceae</taxon>
        <taxon>Sphaerobolus</taxon>
    </lineage>
</organism>
<dbReference type="EMBL" id="KN837619">
    <property type="protein sequence ID" value="KIJ23638.1"/>
    <property type="molecule type" value="Genomic_DNA"/>
</dbReference>
<name>A0A0C9T432_SPHS4</name>
<reference evidence="1 2" key="1">
    <citation type="submission" date="2014-06" db="EMBL/GenBank/DDBJ databases">
        <title>Evolutionary Origins and Diversification of the Mycorrhizal Mutualists.</title>
        <authorList>
            <consortium name="DOE Joint Genome Institute"/>
            <consortium name="Mycorrhizal Genomics Consortium"/>
            <person name="Kohler A."/>
            <person name="Kuo A."/>
            <person name="Nagy L.G."/>
            <person name="Floudas D."/>
            <person name="Copeland A."/>
            <person name="Barry K.W."/>
            <person name="Cichocki N."/>
            <person name="Veneault-Fourrey C."/>
            <person name="LaButti K."/>
            <person name="Lindquist E.A."/>
            <person name="Lipzen A."/>
            <person name="Lundell T."/>
            <person name="Morin E."/>
            <person name="Murat C."/>
            <person name="Riley R."/>
            <person name="Ohm R."/>
            <person name="Sun H."/>
            <person name="Tunlid A."/>
            <person name="Henrissat B."/>
            <person name="Grigoriev I.V."/>
            <person name="Hibbett D.S."/>
            <person name="Martin F."/>
        </authorList>
    </citation>
    <scope>NUCLEOTIDE SEQUENCE [LARGE SCALE GENOMIC DNA]</scope>
    <source>
        <strain evidence="1 2">SS14</strain>
    </source>
</reference>
<accession>A0A0C9T432</accession>
<evidence type="ECO:0000313" key="2">
    <source>
        <dbReference type="Proteomes" id="UP000054279"/>
    </source>
</evidence>
<sequence length="239" mass="26471">MRDSERHYVDLLFSATNKYGSWDPEIPVQCGDYGHITQGASSWAFWRKHRRTFLKEGNIYIDGTADKWDDGEGLTWITSRNAVERDLFGDINGDMGALVNCSLKVSFKISSGSAAALGRVIVSQTHRCSSYARLLTAQGDSNVTIGLYTTALPDGLASSQTMAKRVRSTAGGYFKSRTNGTRKRSFYPLFKLVSVKQEAISVGLREESDEQELPNAIPPWLTQSTSTSNFITTTMLKNC</sequence>
<proteinExistence type="predicted"/>
<evidence type="ECO:0000313" key="1">
    <source>
        <dbReference type="EMBL" id="KIJ23638.1"/>
    </source>
</evidence>
<dbReference type="Proteomes" id="UP000054279">
    <property type="component" value="Unassembled WGS sequence"/>
</dbReference>
<protein>
    <submittedName>
        <fullName evidence="1">Uncharacterized protein</fullName>
    </submittedName>
</protein>
<dbReference type="AlphaFoldDB" id="A0A0C9T432"/>
<dbReference type="HOGENOM" id="CLU_066679_0_0_1"/>
<dbReference type="OrthoDB" id="3269947at2759"/>